<name>A0A031LLB3_9CREN</name>
<organism evidence="1 2">
    <name type="scientific">Candidatus Acidianus copahuensis</name>
    <dbReference type="NCBI Taxonomy" id="1160895"/>
    <lineage>
        <taxon>Archaea</taxon>
        <taxon>Thermoproteota</taxon>
        <taxon>Thermoprotei</taxon>
        <taxon>Sulfolobales</taxon>
        <taxon>Sulfolobaceae</taxon>
        <taxon>Acidianus</taxon>
    </lineage>
</organism>
<evidence type="ECO:0008006" key="3">
    <source>
        <dbReference type="Google" id="ProtNLM"/>
    </source>
</evidence>
<dbReference type="Gene3D" id="1.10.10.10">
    <property type="entry name" value="Winged helix-like DNA-binding domain superfamily/Winged helix DNA-binding domain"/>
    <property type="match status" value="1"/>
</dbReference>
<dbReference type="InterPro" id="IPR036388">
    <property type="entry name" value="WH-like_DNA-bd_sf"/>
</dbReference>
<reference evidence="1 2" key="1">
    <citation type="submission" date="2014-03" db="EMBL/GenBank/DDBJ databases">
        <title>Draft genome sequence of the novel thermoacidophilic archaea Acidianus copahuensis ALE1 strain, isolated from Copahue volcanic area in Neuquen Argentina.</title>
        <authorList>
            <person name="Urbieta M.S."/>
            <person name="Rascovan N."/>
            <person name="Castro C."/>
            <person name="Revale S."/>
            <person name="Giaveno M.A."/>
            <person name="Vazquez M.P."/>
            <person name="Donati E.R."/>
        </authorList>
    </citation>
    <scope>NUCLEOTIDE SEQUENCE [LARGE SCALE GENOMIC DNA]</scope>
    <source>
        <strain evidence="1 2">ALE1</strain>
    </source>
</reference>
<evidence type="ECO:0000313" key="2">
    <source>
        <dbReference type="Proteomes" id="UP000024332"/>
    </source>
</evidence>
<protein>
    <recommendedName>
        <fullName evidence="3">MarR family transcriptional regulator</fullName>
    </recommendedName>
</protein>
<dbReference type="OrthoDB" id="29074at2157"/>
<dbReference type="RefSeq" id="WP_048100412.1">
    <property type="nucleotide sequence ID" value="NZ_JFZT01000057.1"/>
</dbReference>
<dbReference type="AlphaFoldDB" id="A0A031LLB3"/>
<proteinExistence type="predicted"/>
<accession>A0A031LLB3</accession>
<evidence type="ECO:0000313" key="1">
    <source>
        <dbReference type="EMBL" id="EZQ02024.1"/>
    </source>
</evidence>
<dbReference type="SUPFAM" id="SSF46785">
    <property type="entry name" value="Winged helix' DNA-binding domain"/>
    <property type="match status" value="1"/>
</dbReference>
<dbReference type="InterPro" id="IPR036390">
    <property type="entry name" value="WH_DNA-bd_sf"/>
</dbReference>
<gene>
    <name evidence="1" type="ORF">CM19_11155</name>
</gene>
<dbReference type="Proteomes" id="UP000024332">
    <property type="component" value="Unassembled WGS sequence"/>
</dbReference>
<dbReference type="EMBL" id="JFZT01000057">
    <property type="protein sequence ID" value="EZQ02024.1"/>
    <property type="molecule type" value="Genomic_DNA"/>
</dbReference>
<keyword evidence="2" id="KW-1185">Reference proteome</keyword>
<sequence length="127" mass="14762">MSTRDKILQFLYDRVESTPEQIANGIRDEIDNTVLFLKGMQREGLVVEKEKGIIRKRKVYSLTPTGLEEAKRVKENVQRKAENIMRSIQNGKDPKELMEEYGDILPMLLMMSMVDAMLQDLILFDQL</sequence>
<comment type="caution">
    <text evidence="1">The sequence shown here is derived from an EMBL/GenBank/DDBJ whole genome shotgun (WGS) entry which is preliminary data.</text>
</comment>